<protein>
    <submittedName>
        <fullName evidence="2">Uncharacterized protein</fullName>
    </submittedName>
</protein>
<feature type="transmembrane region" description="Helical" evidence="1">
    <location>
        <begin position="21"/>
        <end position="40"/>
    </location>
</feature>
<keyword evidence="1" id="KW-0812">Transmembrane</keyword>
<dbReference type="EMBL" id="VULX01000001">
    <property type="protein sequence ID" value="MSR89930.1"/>
    <property type="molecule type" value="Genomic_DNA"/>
</dbReference>
<organism evidence="2 3">
    <name type="scientific">Inconstantimicrobium porci</name>
    <dbReference type="NCBI Taxonomy" id="2652291"/>
    <lineage>
        <taxon>Bacteria</taxon>
        <taxon>Bacillati</taxon>
        <taxon>Bacillota</taxon>
        <taxon>Clostridia</taxon>
        <taxon>Eubacteriales</taxon>
        <taxon>Clostridiaceae</taxon>
        <taxon>Inconstantimicrobium</taxon>
    </lineage>
</organism>
<sequence length="262" mass="29193">MRRTSIFSSEYEKKKRRKRRRIAIVVTLVLLIAAGGALYGSGKLNNVSLKNIFTFKKNDSDSKTSTIVKKEEAKKEEAKETKAENETKYIDVTLSSGTKVKAVYAEENGTKKFTLVEGLSDGSTFDINKSGSQVIINDASSQEIKIYNLNGEEKNITKANYVTKSGQSFSKDTIMKQYPGYIWGLNAKFLDDTHVVYISQLPWFGKADLDTYVWIMDLNSGVYQTVWAAKGKAVKIETLNDKGITVDIDGSKKTVTSDGNVF</sequence>
<evidence type="ECO:0000256" key="1">
    <source>
        <dbReference type="SAM" id="Phobius"/>
    </source>
</evidence>
<gene>
    <name evidence="2" type="ORF">FYJ33_00520</name>
</gene>
<evidence type="ECO:0000313" key="2">
    <source>
        <dbReference type="EMBL" id="MSR89930.1"/>
    </source>
</evidence>
<reference evidence="2 3" key="1">
    <citation type="submission" date="2019-08" db="EMBL/GenBank/DDBJ databases">
        <title>In-depth cultivation of the pig gut microbiome towards novel bacterial diversity and tailored functional studies.</title>
        <authorList>
            <person name="Wylensek D."/>
            <person name="Hitch T.C.A."/>
            <person name="Clavel T."/>
        </authorList>
    </citation>
    <scope>NUCLEOTIDE SEQUENCE [LARGE SCALE GENOMIC DNA]</scope>
    <source>
        <strain evidence="2 3">WCA-383-APC-5B</strain>
    </source>
</reference>
<keyword evidence="1" id="KW-0472">Membrane</keyword>
<proteinExistence type="predicted"/>
<dbReference type="RefSeq" id="WP_154529814.1">
    <property type="nucleotide sequence ID" value="NZ_JAQXTV010000132.1"/>
</dbReference>
<evidence type="ECO:0000313" key="3">
    <source>
        <dbReference type="Proteomes" id="UP000460287"/>
    </source>
</evidence>
<keyword evidence="3" id="KW-1185">Reference proteome</keyword>
<dbReference type="AlphaFoldDB" id="A0A7X2MWD3"/>
<dbReference type="Proteomes" id="UP000460287">
    <property type="component" value="Unassembled WGS sequence"/>
</dbReference>
<keyword evidence="1" id="KW-1133">Transmembrane helix</keyword>
<comment type="caution">
    <text evidence="2">The sequence shown here is derived from an EMBL/GenBank/DDBJ whole genome shotgun (WGS) entry which is preliminary data.</text>
</comment>
<accession>A0A7X2MWD3</accession>
<name>A0A7X2MWD3_9CLOT</name>